<keyword evidence="2" id="KW-1185">Reference proteome</keyword>
<protein>
    <submittedName>
        <fullName evidence="1">Uncharacterized protein</fullName>
    </submittedName>
</protein>
<dbReference type="KEGG" id="fpl:Ferp_0522"/>
<dbReference type="Proteomes" id="UP000002613">
    <property type="component" value="Chromosome"/>
</dbReference>
<name>D3S363_FERPA</name>
<dbReference type="PaxDb" id="589924-Ferp_0522"/>
<sequence>MLERTWKENYKRISVTWVYESAVPDEIGKITYVEICEREINSQKDLQRWQERLQMYPLELVSFLDENEDMRNFKDILDDLKRCERFRIDACIKIVKKVKERLYLATLLGDSYLLKLLPEGRKQLVFDVFPDRKYQWVRLHSDSEDDIFTDTVLIKDKREMLFECSIAVFVIYVY</sequence>
<evidence type="ECO:0000313" key="1">
    <source>
        <dbReference type="EMBL" id="ADC64696.1"/>
    </source>
</evidence>
<dbReference type="EMBL" id="CP001899">
    <property type="protein sequence ID" value="ADC64696.1"/>
    <property type="molecule type" value="Genomic_DNA"/>
</dbReference>
<reference evidence="2" key="1">
    <citation type="submission" date="2010-02" db="EMBL/GenBank/DDBJ databases">
        <title>Complete sequence of Ferroglobus placidus DSM 10642.</title>
        <authorList>
            <consortium name="US DOE Joint Genome Institute"/>
            <person name="Lucas S."/>
            <person name="Copeland A."/>
            <person name="Lapidus A."/>
            <person name="Cheng J.-F."/>
            <person name="Bruce D."/>
            <person name="Goodwin L."/>
            <person name="Pitluck S."/>
            <person name="Saunders E."/>
            <person name="Brettin T."/>
            <person name="Detter J.C."/>
            <person name="Han C."/>
            <person name="Tapia R."/>
            <person name="Larimer F."/>
            <person name="Land M."/>
            <person name="Hauser L."/>
            <person name="Kyrpides N."/>
            <person name="Ivanova N."/>
            <person name="Holmes D."/>
            <person name="Lovley D."/>
            <person name="Kyrpides N."/>
            <person name="Anderson I.J."/>
            <person name="Woyke T."/>
        </authorList>
    </citation>
    <scope>NUCLEOTIDE SEQUENCE [LARGE SCALE GENOMIC DNA]</scope>
    <source>
        <strain evidence="2">DSM 10642 / AEDII12DO</strain>
    </source>
</reference>
<gene>
    <name evidence="1" type="ordered locus">Ferp_0522</name>
</gene>
<accession>D3S363</accession>
<dbReference type="HOGENOM" id="CLU_1536597_0_0_2"/>
<dbReference type="STRING" id="589924.Ferp_0522"/>
<reference evidence="1 2" key="2">
    <citation type="journal article" date="2011" name="Stand. Genomic Sci.">
        <title>Complete genome sequence of Ferroglobus placidus AEDII12DO.</title>
        <authorList>
            <person name="Anderson I."/>
            <person name="Risso C."/>
            <person name="Holmes D."/>
            <person name="Lucas S."/>
            <person name="Copeland A."/>
            <person name="Lapidus A."/>
            <person name="Cheng J.F."/>
            <person name="Bruce D."/>
            <person name="Goodwin L."/>
            <person name="Pitluck S."/>
            <person name="Saunders E."/>
            <person name="Brettin T."/>
            <person name="Detter J.C."/>
            <person name="Han C."/>
            <person name="Tapia R."/>
            <person name="Larimer F."/>
            <person name="Land M."/>
            <person name="Hauser L."/>
            <person name="Woyke T."/>
            <person name="Lovley D."/>
            <person name="Kyrpides N."/>
            <person name="Ivanova N."/>
        </authorList>
    </citation>
    <scope>NUCLEOTIDE SEQUENCE [LARGE SCALE GENOMIC DNA]</scope>
    <source>
        <strain evidence="2">DSM 10642 / AEDII12DO</strain>
    </source>
</reference>
<evidence type="ECO:0000313" key="2">
    <source>
        <dbReference type="Proteomes" id="UP000002613"/>
    </source>
</evidence>
<dbReference type="AlphaFoldDB" id="D3S363"/>
<proteinExistence type="predicted"/>
<organism evidence="1 2">
    <name type="scientific">Ferroglobus placidus (strain DSM 10642 / AEDII12DO)</name>
    <dbReference type="NCBI Taxonomy" id="589924"/>
    <lineage>
        <taxon>Archaea</taxon>
        <taxon>Methanobacteriati</taxon>
        <taxon>Methanobacteriota</taxon>
        <taxon>Archaeoglobi</taxon>
        <taxon>Archaeoglobales</taxon>
        <taxon>Archaeoglobaceae</taxon>
        <taxon>Ferroglobus</taxon>
    </lineage>
</organism>